<evidence type="ECO:0000313" key="2">
    <source>
        <dbReference type="Proteomes" id="UP001458880"/>
    </source>
</evidence>
<organism evidence="1 2">
    <name type="scientific">Popillia japonica</name>
    <name type="common">Japanese beetle</name>
    <dbReference type="NCBI Taxonomy" id="7064"/>
    <lineage>
        <taxon>Eukaryota</taxon>
        <taxon>Metazoa</taxon>
        <taxon>Ecdysozoa</taxon>
        <taxon>Arthropoda</taxon>
        <taxon>Hexapoda</taxon>
        <taxon>Insecta</taxon>
        <taxon>Pterygota</taxon>
        <taxon>Neoptera</taxon>
        <taxon>Endopterygota</taxon>
        <taxon>Coleoptera</taxon>
        <taxon>Polyphaga</taxon>
        <taxon>Scarabaeiformia</taxon>
        <taxon>Scarabaeidae</taxon>
        <taxon>Rutelinae</taxon>
        <taxon>Popillia</taxon>
    </lineage>
</organism>
<proteinExistence type="predicted"/>
<sequence length="104" mass="11577">MTLHFPLLRDTLCVRNDTAIFHPPLLLTHPTWIIVAFKDIINNETMLVNFTATLLPAIFASTGWVPSTLTVSSSYHLYASVRRRRRDGNSPGETLLIAVGAQVC</sequence>
<gene>
    <name evidence="1" type="ORF">QE152_g14279</name>
</gene>
<keyword evidence="2" id="KW-1185">Reference proteome</keyword>
<protein>
    <submittedName>
        <fullName evidence="1">Uncharacterized protein</fullName>
    </submittedName>
</protein>
<reference evidence="1 2" key="1">
    <citation type="journal article" date="2024" name="BMC Genomics">
        <title>De novo assembly and annotation of Popillia japonica's genome with initial clues to its potential as an invasive pest.</title>
        <authorList>
            <person name="Cucini C."/>
            <person name="Boschi S."/>
            <person name="Funari R."/>
            <person name="Cardaioli E."/>
            <person name="Iannotti N."/>
            <person name="Marturano G."/>
            <person name="Paoli F."/>
            <person name="Bruttini M."/>
            <person name="Carapelli A."/>
            <person name="Frati F."/>
            <person name="Nardi F."/>
        </authorList>
    </citation>
    <scope>NUCLEOTIDE SEQUENCE [LARGE SCALE GENOMIC DNA]</scope>
    <source>
        <strain evidence="1">DMR45628</strain>
    </source>
</reference>
<accession>A0AAW1L941</accession>
<dbReference type="AlphaFoldDB" id="A0AAW1L941"/>
<evidence type="ECO:0000313" key="1">
    <source>
        <dbReference type="EMBL" id="KAK9730664.1"/>
    </source>
</evidence>
<dbReference type="EMBL" id="JASPKY010000143">
    <property type="protein sequence ID" value="KAK9730664.1"/>
    <property type="molecule type" value="Genomic_DNA"/>
</dbReference>
<comment type="caution">
    <text evidence="1">The sequence shown here is derived from an EMBL/GenBank/DDBJ whole genome shotgun (WGS) entry which is preliminary data.</text>
</comment>
<name>A0AAW1L941_POPJA</name>
<dbReference type="Proteomes" id="UP001458880">
    <property type="component" value="Unassembled WGS sequence"/>
</dbReference>